<evidence type="ECO:0000256" key="3">
    <source>
        <dbReference type="ARBA" id="ARBA00023163"/>
    </source>
</evidence>
<reference evidence="6 7" key="1">
    <citation type="submission" date="2016-12" db="EMBL/GenBank/DDBJ databases">
        <authorList>
            <person name="Song W.-J."/>
            <person name="Kurnit D.M."/>
        </authorList>
    </citation>
    <scope>NUCLEOTIDE SEQUENCE [LARGE SCALE GENOMIC DNA]</scope>
    <source>
        <strain evidence="6 7">DSM 18488</strain>
    </source>
</reference>
<dbReference type="AlphaFoldDB" id="A0A1M7XXA4"/>
<evidence type="ECO:0000259" key="5">
    <source>
        <dbReference type="PROSITE" id="PS50977"/>
    </source>
</evidence>
<dbReference type="STRING" id="1121416.SAMN02745220_00410"/>
<name>A0A1M7XXA4_9BACT</name>
<protein>
    <submittedName>
        <fullName evidence="6">Transcriptional regulator, TetR family</fullName>
    </submittedName>
</protein>
<keyword evidence="2 4" id="KW-0238">DNA-binding</keyword>
<dbReference type="InterPro" id="IPR001647">
    <property type="entry name" value="HTH_TetR"/>
</dbReference>
<sequence>MPKPKNLDESLQGTKERLLEAATDVFGRYGYDAATTRMIAKEAKVNIAAIPYYFNGKEGLYFAVIDHVVDLISQQVRPITLMVSGCSFSGPNAKEKAIALLEKLLTGLIGFMVGSPEAQRVARIILREQLDPSAAYDRIFAGFMATALNTLSTLIQVISDDNSERTAKIRAMTIFGQILIFRVARETVVRGLHMKGYNLIETGEIQKVIIEQTRSIMTALQHK</sequence>
<accession>A0A1M7XXA4</accession>
<dbReference type="Gene3D" id="1.10.357.10">
    <property type="entry name" value="Tetracycline Repressor, domain 2"/>
    <property type="match status" value="1"/>
</dbReference>
<dbReference type="EMBL" id="FRFE01000002">
    <property type="protein sequence ID" value="SHO43535.1"/>
    <property type="molecule type" value="Genomic_DNA"/>
</dbReference>
<keyword evidence="3" id="KW-0804">Transcription</keyword>
<dbReference type="PANTHER" id="PTHR30055:SF234">
    <property type="entry name" value="HTH-TYPE TRANSCRIPTIONAL REGULATOR BETI"/>
    <property type="match status" value="1"/>
</dbReference>
<dbReference type="InterPro" id="IPR015292">
    <property type="entry name" value="Tscrpt_reg_YbiH_C"/>
</dbReference>
<dbReference type="Pfam" id="PF09209">
    <property type="entry name" value="CecR_C"/>
    <property type="match status" value="1"/>
</dbReference>
<gene>
    <name evidence="6" type="ORF">SAMN02745220_00410</name>
</gene>
<dbReference type="InterPro" id="IPR050109">
    <property type="entry name" value="HTH-type_TetR-like_transc_reg"/>
</dbReference>
<dbReference type="Pfam" id="PF00440">
    <property type="entry name" value="TetR_N"/>
    <property type="match status" value="1"/>
</dbReference>
<dbReference type="InterPro" id="IPR036271">
    <property type="entry name" value="Tet_transcr_reg_TetR-rel_C_sf"/>
</dbReference>
<dbReference type="SUPFAM" id="SSF48498">
    <property type="entry name" value="Tetracyclin repressor-like, C-terminal domain"/>
    <property type="match status" value="1"/>
</dbReference>
<organism evidence="6 7">
    <name type="scientific">Desulfopila aestuarii DSM 18488</name>
    <dbReference type="NCBI Taxonomy" id="1121416"/>
    <lineage>
        <taxon>Bacteria</taxon>
        <taxon>Pseudomonadati</taxon>
        <taxon>Thermodesulfobacteriota</taxon>
        <taxon>Desulfobulbia</taxon>
        <taxon>Desulfobulbales</taxon>
        <taxon>Desulfocapsaceae</taxon>
        <taxon>Desulfopila</taxon>
    </lineage>
</organism>
<evidence type="ECO:0000256" key="2">
    <source>
        <dbReference type="ARBA" id="ARBA00023125"/>
    </source>
</evidence>
<dbReference type="InterPro" id="IPR009057">
    <property type="entry name" value="Homeodomain-like_sf"/>
</dbReference>
<evidence type="ECO:0000256" key="4">
    <source>
        <dbReference type="PROSITE-ProRule" id="PRU00335"/>
    </source>
</evidence>
<dbReference type="SUPFAM" id="SSF46689">
    <property type="entry name" value="Homeodomain-like"/>
    <property type="match status" value="1"/>
</dbReference>
<dbReference type="RefSeq" id="WP_073611788.1">
    <property type="nucleotide sequence ID" value="NZ_FRFE01000002.1"/>
</dbReference>
<evidence type="ECO:0000313" key="7">
    <source>
        <dbReference type="Proteomes" id="UP000184603"/>
    </source>
</evidence>
<dbReference type="GO" id="GO:0003700">
    <property type="term" value="F:DNA-binding transcription factor activity"/>
    <property type="evidence" value="ECO:0007669"/>
    <property type="project" value="TreeGrafter"/>
</dbReference>
<evidence type="ECO:0000313" key="6">
    <source>
        <dbReference type="EMBL" id="SHO43535.1"/>
    </source>
</evidence>
<dbReference type="PANTHER" id="PTHR30055">
    <property type="entry name" value="HTH-TYPE TRANSCRIPTIONAL REGULATOR RUTR"/>
    <property type="match status" value="1"/>
</dbReference>
<proteinExistence type="predicted"/>
<evidence type="ECO:0000256" key="1">
    <source>
        <dbReference type="ARBA" id="ARBA00023015"/>
    </source>
</evidence>
<dbReference type="OrthoDB" id="9790413at2"/>
<dbReference type="PRINTS" id="PR00455">
    <property type="entry name" value="HTHTETR"/>
</dbReference>
<dbReference type="Gene3D" id="1.10.10.60">
    <property type="entry name" value="Homeodomain-like"/>
    <property type="match status" value="1"/>
</dbReference>
<feature type="domain" description="HTH tetR-type" evidence="5">
    <location>
        <begin position="12"/>
        <end position="72"/>
    </location>
</feature>
<dbReference type="GO" id="GO:0000976">
    <property type="term" value="F:transcription cis-regulatory region binding"/>
    <property type="evidence" value="ECO:0007669"/>
    <property type="project" value="TreeGrafter"/>
</dbReference>
<feature type="DNA-binding region" description="H-T-H motif" evidence="4">
    <location>
        <begin position="35"/>
        <end position="54"/>
    </location>
</feature>
<keyword evidence="7" id="KW-1185">Reference proteome</keyword>
<keyword evidence="1" id="KW-0805">Transcription regulation</keyword>
<dbReference type="PROSITE" id="PS50977">
    <property type="entry name" value="HTH_TETR_2"/>
    <property type="match status" value="1"/>
</dbReference>
<dbReference type="Proteomes" id="UP000184603">
    <property type="component" value="Unassembled WGS sequence"/>
</dbReference>